<dbReference type="InterPro" id="IPR003797">
    <property type="entry name" value="DegV"/>
</dbReference>
<evidence type="ECO:0000256" key="1">
    <source>
        <dbReference type="ARBA" id="ARBA00023121"/>
    </source>
</evidence>
<dbReference type="OrthoDB" id="5429275at2"/>
<dbReference type="AlphaFoldDB" id="A0A0R1RYJ1"/>
<keyword evidence="1" id="KW-0446">Lipid-binding</keyword>
<dbReference type="InterPro" id="IPR043168">
    <property type="entry name" value="DegV_C"/>
</dbReference>
<dbReference type="STRING" id="1423747.FC69_GL000926"/>
<dbReference type="Gene3D" id="3.40.50.10170">
    <property type="match status" value="1"/>
</dbReference>
<gene>
    <name evidence="2" type="ORF">FC69_GL000926</name>
</gene>
<dbReference type="EMBL" id="AZEX01000001">
    <property type="protein sequence ID" value="KRL62054.1"/>
    <property type="molecule type" value="Genomic_DNA"/>
</dbReference>
<dbReference type="RefSeq" id="WP_025082598.1">
    <property type="nucleotide sequence ID" value="NZ_AZEX01000001.1"/>
</dbReference>
<dbReference type="PANTHER" id="PTHR33434:SF8">
    <property type="entry name" value="DEGV DOMAIN-CONTAINING PROTEIN SPR1019"/>
    <property type="match status" value="1"/>
</dbReference>
<dbReference type="PATRIC" id="fig|1423747.3.peg.946"/>
<dbReference type="SUPFAM" id="SSF82549">
    <property type="entry name" value="DAK1/DegV-like"/>
    <property type="match status" value="1"/>
</dbReference>
<evidence type="ECO:0008006" key="4">
    <source>
        <dbReference type="Google" id="ProtNLM"/>
    </source>
</evidence>
<dbReference type="PROSITE" id="PS51482">
    <property type="entry name" value="DEGV"/>
    <property type="match status" value="1"/>
</dbReference>
<organism evidence="2 3">
    <name type="scientific">Latilactobacillus fuchuensis DSM 14340 = JCM 11249</name>
    <dbReference type="NCBI Taxonomy" id="1423747"/>
    <lineage>
        <taxon>Bacteria</taxon>
        <taxon>Bacillati</taxon>
        <taxon>Bacillota</taxon>
        <taxon>Bacilli</taxon>
        <taxon>Lactobacillales</taxon>
        <taxon>Lactobacillaceae</taxon>
        <taxon>Latilactobacillus</taxon>
    </lineage>
</organism>
<protein>
    <recommendedName>
        <fullName evidence="4">DegV family protein</fullName>
    </recommendedName>
</protein>
<proteinExistence type="predicted"/>
<reference evidence="2 3" key="1">
    <citation type="journal article" date="2015" name="Genome Announc.">
        <title>Expanding the biotechnology potential of lactobacilli through comparative genomics of 213 strains and associated genera.</title>
        <authorList>
            <person name="Sun Z."/>
            <person name="Harris H.M."/>
            <person name="McCann A."/>
            <person name="Guo C."/>
            <person name="Argimon S."/>
            <person name="Zhang W."/>
            <person name="Yang X."/>
            <person name="Jeffery I.B."/>
            <person name="Cooney J.C."/>
            <person name="Kagawa T.F."/>
            <person name="Liu W."/>
            <person name="Song Y."/>
            <person name="Salvetti E."/>
            <person name="Wrobel A."/>
            <person name="Rasinkangas P."/>
            <person name="Parkhill J."/>
            <person name="Rea M.C."/>
            <person name="O'Sullivan O."/>
            <person name="Ritari J."/>
            <person name="Douillard F.P."/>
            <person name="Paul Ross R."/>
            <person name="Yang R."/>
            <person name="Briner A.E."/>
            <person name="Felis G.E."/>
            <person name="de Vos W.M."/>
            <person name="Barrangou R."/>
            <person name="Klaenhammer T.R."/>
            <person name="Caufield P.W."/>
            <person name="Cui Y."/>
            <person name="Zhang H."/>
            <person name="O'Toole P.W."/>
        </authorList>
    </citation>
    <scope>NUCLEOTIDE SEQUENCE [LARGE SCALE GENOMIC DNA]</scope>
    <source>
        <strain evidence="2 3">DSM 14340</strain>
    </source>
</reference>
<comment type="caution">
    <text evidence="2">The sequence shown here is derived from an EMBL/GenBank/DDBJ whole genome shotgun (WGS) entry which is preliminary data.</text>
</comment>
<sequence>MTIKIVTDSSIQLTRAERDAYPIHIAPLTVQYAGETYVDGKTITREDFLAKLTAATTEFPTTSQPTVGSLVELYDQLGADGSQILSIHCTGLLSGTVEGAHTAAQQSNSDVVVLDSKVMDRGLAYQVIAAVQDAEAGLDLEAILAHLDEIRSKTETYVFLDSLDAMQRGGRISRVAGLLTKLIKLKVVVRLTDSQLQIVAKGRGSKAFSKVLNEMQATISQQTLVDVGISHVGVEEDDLVKIQSILQQGQPDVPYTVALTSPVIMSHVGLKAFGIMYQTK</sequence>
<dbReference type="Pfam" id="PF02645">
    <property type="entry name" value="DegV"/>
    <property type="match status" value="1"/>
</dbReference>
<dbReference type="Gene3D" id="3.30.1180.10">
    <property type="match status" value="1"/>
</dbReference>
<dbReference type="Proteomes" id="UP000051264">
    <property type="component" value="Unassembled WGS sequence"/>
</dbReference>
<dbReference type="PANTHER" id="PTHR33434">
    <property type="entry name" value="DEGV DOMAIN-CONTAINING PROTEIN DR_1986-RELATED"/>
    <property type="match status" value="1"/>
</dbReference>
<dbReference type="eggNOG" id="COG1307">
    <property type="taxonomic scope" value="Bacteria"/>
</dbReference>
<dbReference type="InterPro" id="IPR050270">
    <property type="entry name" value="DegV_domain_contain"/>
</dbReference>
<name>A0A0R1RYJ1_9LACO</name>
<dbReference type="GO" id="GO:0008289">
    <property type="term" value="F:lipid binding"/>
    <property type="evidence" value="ECO:0007669"/>
    <property type="project" value="UniProtKB-KW"/>
</dbReference>
<dbReference type="NCBIfam" id="TIGR00762">
    <property type="entry name" value="DegV"/>
    <property type="match status" value="1"/>
</dbReference>
<accession>A0A0R1RYJ1</accession>
<evidence type="ECO:0000313" key="3">
    <source>
        <dbReference type="Proteomes" id="UP000051264"/>
    </source>
</evidence>
<evidence type="ECO:0000313" key="2">
    <source>
        <dbReference type="EMBL" id="KRL62054.1"/>
    </source>
</evidence>